<keyword evidence="1" id="KW-0472">Membrane</keyword>
<protein>
    <submittedName>
        <fullName evidence="2">Uncharacterized protein</fullName>
    </submittedName>
</protein>
<gene>
    <name evidence="2" type="ORF">RHGRI_002933</name>
</gene>
<reference evidence="2" key="1">
    <citation type="submission" date="2020-08" db="EMBL/GenBank/DDBJ databases">
        <title>Plant Genome Project.</title>
        <authorList>
            <person name="Zhang R.-G."/>
        </authorList>
    </citation>
    <scope>NUCLEOTIDE SEQUENCE</scope>
    <source>
        <strain evidence="2">WSP0</strain>
        <tissue evidence="2">Leaf</tissue>
    </source>
</reference>
<keyword evidence="3" id="KW-1185">Reference proteome</keyword>
<keyword evidence="1" id="KW-0812">Transmembrane</keyword>
<dbReference type="AlphaFoldDB" id="A0AAV6LT62"/>
<accession>A0AAV6LT62</accession>
<sequence length="65" mass="7712">MRRFDEINFKHIYWEANQCASFSGRDVFLFSYSFMYCKFALCGFYWDAIYMPISPGCTILISLPV</sequence>
<evidence type="ECO:0000313" key="2">
    <source>
        <dbReference type="EMBL" id="KAG5567558.1"/>
    </source>
</evidence>
<evidence type="ECO:0000256" key="1">
    <source>
        <dbReference type="SAM" id="Phobius"/>
    </source>
</evidence>
<organism evidence="2 3">
    <name type="scientific">Rhododendron griersonianum</name>
    <dbReference type="NCBI Taxonomy" id="479676"/>
    <lineage>
        <taxon>Eukaryota</taxon>
        <taxon>Viridiplantae</taxon>
        <taxon>Streptophyta</taxon>
        <taxon>Embryophyta</taxon>
        <taxon>Tracheophyta</taxon>
        <taxon>Spermatophyta</taxon>
        <taxon>Magnoliopsida</taxon>
        <taxon>eudicotyledons</taxon>
        <taxon>Gunneridae</taxon>
        <taxon>Pentapetalae</taxon>
        <taxon>asterids</taxon>
        <taxon>Ericales</taxon>
        <taxon>Ericaceae</taxon>
        <taxon>Ericoideae</taxon>
        <taxon>Rhodoreae</taxon>
        <taxon>Rhododendron</taxon>
    </lineage>
</organism>
<comment type="caution">
    <text evidence="2">The sequence shown here is derived from an EMBL/GenBank/DDBJ whole genome shotgun (WGS) entry which is preliminary data.</text>
</comment>
<proteinExistence type="predicted"/>
<feature type="transmembrane region" description="Helical" evidence="1">
    <location>
        <begin position="27"/>
        <end position="46"/>
    </location>
</feature>
<name>A0AAV6LT62_9ERIC</name>
<dbReference type="Proteomes" id="UP000823749">
    <property type="component" value="Chromosome 1"/>
</dbReference>
<dbReference type="EMBL" id="JACTNZ010000001">
    <property type="protein sequence ID" value="KAG5567558.1"/>
    <property type="molecule type" value="Genomic_DNA"/>
</dbReference>
<evidence type="ECO:0000313" key="3">
    <source>
        <dbReference type="Proteomes" id="UP000823749"/>
    </source>
</evidence>
<keyword evidence="1" id="KW-1133">Transmembrane helix</keyword>